<keyword evidence="8" id="KW-0133">Cell shape</keyword>
<keyword evidence="3" id="KW-0121">Carboxypeptidase</keyword>
<evidence type="ECO:0000313" key="18">
    <source>
        <dbReference type="EMBL" id="EKU95224.1"/>
    </source>
</evidence>
<evidence type="ECO:0000256" key="10">
    <source>
        <dbReference type="ARBA" id="ARBA00023268"/>
    </source>
</evidence>
<dbReference type="InterPro" id="IPR050396">
    <property type="entry name" value="Glycosyltr_51/Transpeptidase"/>
</dbReference>
<dbReference type="InterPro" id="IPR001460">
    <property type="entry name" value="PCN-bd_Tpept"/>
</dbReference>
<evidence type="ECO:0000256" key="14">
    <source>
        <dbReference type="SAM" id="MobiDB-lite"/>
    </source>
</evidence>
<keyword evidence="15" id="KW-0472">Membrane</keyword>
<dbReference type="GO" id="GO:0030288">
    <property type="term" value="C:outer membrane-bounded periplasmic space"/>
    <property type="evidence" value="ECO:0007669"/>
    <property type="project" value="TreeGrafter"/>
</dbReference>
<dbReference type="AlphaFoldDB" id="K9ED93"/>
<evidence type="ECO:0000256" key="11">
    <source>
        <dbReference type="ARBA" id="ARBA00023316"/>
    </source>
</evidence>
<evidence type="ECO:0000256" key="7">
    <source>
        <dbReference type="ARBA" id="ARBA00022801"/>
    </source>
</evidence>
<feature type="compositionally biased region" description="Acidic residues" evidence="14">
    <location>
        <begin position="716"/>
        <end position="742"/>
    </location>
</feature>
<evidence type="ECO:0000256" key="3">
    <source>
        <dbReference type="ARBA" id="ARBA00022645"/>
    </source>
</evidence>
<feature type="domain" description="Glycosyl transferase family 51" evidence="17">
    <location>
        <begin position="78"/>
        <end position="265"/>
    </location>
</feature>
<accession>K9ED93</accession>
<evidence type="ECO:0000259" key="17">
    <source>
        <dbReference type="Pfam" id="PF00912"/>
    </source>
</evidence>
<dbReference type="STRING" id="202789.GCA_001457435_01136"/>
<dbReference type="HOGENOM" id="CLU_006354_2_6_11"/>
<proteinExistence type="inferred from homology"/>
<evidence type="ECO:0000256" key="5">
    <source>
        <dbReference type="ARBA" id="ARBA00022676"/>
    </source>
</evidence>
<dbReference type="GO" id="GO:0008360">
    <property type="term" value="P:regulation of cell shape"/>
    <property type="evidence" value="ECO:0007669"/>
    <property type="project" value="UniProtKB-KW"/>
</dbReference>
<dbReference type="InterPro" id="IPR023346">
    <property type="entry name" value="Lysozyme-like_dom_sf"/>
</dbReference>
<organism evidence="18 19">
    <name type="scientific">Actinobaculum massiliense ACS-171-V-Col2</name>
    <dbReference type="NCBI Taxonomy" id="883066"/>
    <lineage>
        <taxon>Bacteria</taxon>
        <taxon>Bacillati</taxon>
        <taxon>Actinomycetota</taxon>
        <taxon>Actinomycetes</taxon>
        <taxon>Actinomycetales</taxon>
        <taxon>Actinomycetaceae</taxon>
        <taxon>Actinobaculum</taxon>
    </lineage>
</organism>
<comment type="catalytic activity">
    <reaction evidence="12">
        <text>Preferential cleavage: (Ac)2-L-Lys-D-Ala-|-D-Ala. Also transpeptidation of peptidyl-alanyl moieties that are N-acyl substituents of D-alanine.</text>
        <dbReference type="EC" id="3.4.16.4"/>
    </reaction>
</comment>
<gene>
    <name evidence="18" type="ORF">HMPREF9233_00985</name>
</gene>
<feature type="transmembrane region" description="Helical" evidence="15">
    <location>
        <begin position="12"/>
        <end position="38"/>
    </location>
</feature>
<comment type="similarity">
    <text evidence="2">In the N-terminal section; belongs to the glycosyltransferase 51 family.</text>
</comment>
<protein>
    <submittedName>
        <fullName evidence="18">Uncharacterized protein</fullName>
    </submittedName>
</protein>
<keyword evidence="15" id="KW-1133">Transmembrane helix</keyword>
<evidence type="ECO:0000256" key="8">
    <source>
        <dbReference type="ARBA" id="ARBA00022960"/>
    </source>
</evidence>
<dbReference type="SUPFAM" id="SSF56601">
    <property type="entry name" value="beta-lactamase/transpeptidase-like"/>
    <property type="match status" value="1"/>
</dbReference>
<name>K9ED93_9ACTO</name>
<dbReference type="GO" id="GO:0008658">
    <property type="term" value="F:penicillin binding"/>
    <property type="evidence" value="ECO:0007669"/>
    <property type="project" value="InterPro"/>
</dbReference>
<dbReference type="InterPro" id="IPR012338">
    <property type="entry name" value="Beta-lactam/transpept-like"/>
</dbReference>
<keyword evidence="11" id="KW-0961">Cell wall biogenesis/degradation</keyword>
<dbReference type="EMBL" id="AGWL01000005">
    <property type="protein sequence ID" value="EKU95224.1"/>
    <property type="molecule type" value="Genomic_DNA"/>
</dbReference>
<dbReference type="PATRIC" id="fig|883066.3.peg.1027"/>
<keyword evidence="15" id="KW-0812">Transmembrane</keyword>
<dbReference type="Proteomes" id="UP000009888">
    <property type="component" value="Unassembled WGS sequence"/>
</dbReference>
<dbReference type="Gene3D" id="3.40.710.10">
    <property type="entry name" value="DD-peptidase/beta-lactamase superfamily"/>
    <property type="match status" value="1"/>
</dbReference>
<keyword evidence="5" id="KW-0328">Glycosyltransferase</keyword>
<keyword evidence="19" id="KW-1185">Reference proteome</keyword>
<evidence type="ECO:0000256" key="12">
    <source>
        <dbReference type="ARBA" id="ARBA00034000"/>
    </source>
</evidence>
<reference evidence="18 19" key="1">
    <citation type="submission" date="2012-09" db="EMBL/GenBank/DDBJ databases">
        <title>The Genome Sequence of Actinobaculum massiliae ACS-171-V-COL2.</title>
        <authorList>
            <consortium name="The Broad Institute Genome Sequencing Platform"/>
            <person name="Earl A."/>
            <person name="Ward D."/>
            <person name="Feldgarden M."/>
            <person name="Gevers D."/>
            <person name="Saerens B."/>
            <person name="Vaneechoutte M."/>
            <person name="Walker B."/>
            <person name="Young S.K."/>
            <person name="Zeng Q."/>
            <person name="Gargeya S."/>
            <person name="Fitzgerald M."/>
            <person name="Haas B."/>
            <person name="Abouelleil A."/>
            <person name="Alvarado L."/>
            <person name="Arachchi H.M."/>
            <person name="Berlin A."/>
            <person name="Chapman S.B."/>
            <person name="Goldberg J."/>
            <person name="Griggs A."/>
            <person name="Gujja S."/>
            <person name="Hansen M."/>
            <person name="Howarth C."/>
            <person name="Imamovic A."/>
            <person name="Larimer J."/>
            <person name="McCowen C."/>
            <person name="Montmayeur A."/>
            <person name="Murphy C."/>
            <person name="Neiman D."/>
            <person name="Pearson M."/>
            <person name="Priest M."/>
            <person name="Roberts A."/>
            <person name="Saif S."/>
            <person name="Shea T."/>
            <person name="Sisk P."/>
            <person name="Sykes S."/>
            <person name="Wortman J."/>
            <person name="Nusbaum C."/>
            <person name="Birren B."/>
        </authorList>
    </citation>
    <scope>NUCLEOTIDE SEQUENCE [LARGE SCALE GENOMIC DNA]</scope>
    <source>
        <strain evidence="19">ACS-171-V-Col2</strain>
    </source>
</reference>
<keyword evidence="4" id="KW-0645">Protease</keyword>
<dbReference type="Pfam" id="PF00905">
    <property type="entry name" value="Transpeptidase"/>
    <property type="match status" value="1"/>
</dbReference>
<sequence>MSNNRLASQATGAQIGTLLLALILAITGGGILVAGLALPFAMSAGTAVNAVTGVFEEVPDDLGFTEPSEQSVLLAADGSVIARFFAENRIVVSSDQIAQPMKDAAVAIEDRRFYEHHGIDVQGTLGALASNIVTGGTSGGSSITQQYVKNSMVEQGRIRGDEDMIRSATEQTYPRKINEARYAVAVEKTMTKDEILTGYLNLVQFGPSQYGVEVAAQHYFSKSAKDLNYIEAATLAGITQNPAKWDPAKHPENAFERRNVVLSTMLRDGYITQEEYDAGVRVPVEDTLHISTQPAGCGAAGISAYFCEYVVKDLLQDESWGKDASDRTRQLYRGGLVIHTTLDPVKQQQAYDSVVEQQPVDDPSGIEAALTSVQPGTGHIVSMAQNTRFGTPNETDDRMTQVNVNVGKNMGGGSGFQTGSAFKIFTLVEWIRTGHSAHDVVSLNADTTYPRNSFHASCEPVQGSAAWHVSNLGWPGGRNTVEYAIKNSINGGAAHMAMEVDLCDIIGTAEKMGVRMGNPDGKWNYGPSLVLGANEVTPLSMAVAGATLANDGTRCDAMSYTSIENQNGEVIASRSPKCEQVLEPDVARQATEVLEKVVAPGGTGKNAQIRDGRAVAGKTGTANDDWHAWFVGFTPDLATSVWQGHIEGNISMFDSVIKGRYYHEVYGGLFPATIFSSYNSRALAGTPPTPFPNPASRNVTTEPLPQRQPAPRYTEEEPEYEEEPVEEPPAEEPVEYEDEPTD</sequence>
<evidence type="ECO:0000256" key="15">
    <source>
        <dbReference type="SAM" id="Phobius"/>
    </source>
</evidence>
<dbReference type="GO" id="GO:0009002">
    <property type="term" value="F:serine-type D-Ala-D-Ala carboxypeptidase activity"/>
    <property type="evidence" value="ECO:0007669"/>
    <property type="project" value="UniProtKB-EC"/>
</dbReference>
<dbReference type="FunFam" id="1.10.3810.10:FF:000001">
    <property type="entry name" value="Penicillin-binding protein 1A"/>
    <property type="match status" value="1"/>
</dbReference>
<evidence type="ECO:0000256" key="2">
    <source>
        <dbReference type="ARBA" id="ARBA00007739"/>
    </source>
</evidence>
<dbReference type="InterPro" id="IPR001264">
    <property type="entry name" value="Glyco_trans_51"/>
</dbReference>
<dbReference type="RefSeq" id="WP_007001191.1">
    <property type="nucleotide sequence ID" value="NZ_JH992955.1"/>
</dbReference>
<evidence type="ECO:0000259" key="16">
    <source>
        <dbReference type="Pfam" id="PF00905"/>
    </source>
</evidence>
<dbReference type="InterPro" id="IPR036950">
    <property type="entry name" value="PBP_transglycosylase"/>
</dbReference>
<dbReference type="PANTHER" id="PTHR32282">
    <property type="entry name" value="BINDING PROTEIN TRANSPEPTIDASE, PUTATIVE-RELATED"/>
    <property type="match status" value="1"/>
</dbReference>
<evidence type="ECO:0000313" key="19">
    <source>
        <dbReference type="Proteomes" id="UP000009888"/>
    </source>
</evidence>
<dbReference type="GO" id="GO:0071555">
    <property type="term" value="P:cell wall organization"/>
    <property type="evidence" value="ECO:0007669"/>
    <property type="project" value="UniProtKB-KW"/>
</dbReference>
<feature type="region of interest" description="Disordered" evidence="14">
    <location>
        <begin position="686"/>
        <end position="742"/>
    </location>
</feature>
<comment type="catalytic activity">
    <reaction evidence="13">
        <text>[GlcNAc-(1-&gt;4)-Mur2Ac(oyl-L-Ala-gamma-D-Glu-L-Lys-D-Ala-D-Ala)](n)-di-trans,octa-cis-undecaprenyl diphosphate + beta-D-GlcNAc-(1-&gt;4)-Mur2Ac(oyl-L-Ala-gamma-D-Glu-L-Lys-D-Ala-D-Ala)-di-trans,octa-cis-undecaprenyl diphosphate = [GlcNAc-(1-&gt;4)-Mur2Ac(oyl-L-Ala-gamma-D-Glu-L-Lys-D-Ala-D-Ala)](n+1)-di-trans,octa-cis-undecaprenyl diphosphate + di-trans,octa-cis-undecaprenyl diphosphate + H(+)</text>
        <dbReference type="Rhea" id="RHEA:23708"/>
        <dbReference type="Rhea" id="RHEA-COMP:9602"/>
        <dbReference type="Rhea" id="RHEA-COMP:9603"/>
        <dbReference type="ChEBI" id="CHEBI:15378"/>
        <dbReference type="ChEBI" id="CHEBI:58405"/>
        <dbReference type="ChEBI" id="CHEBI:60033"/>
        <dbReference type="ChEBI" id="CHEBI:78435"/>
        <dbReference type="EC" id="2.4.99.28"/>
    </reaction>
</comment>
<keyword evidence="9" id="KW-0573">Peptidoglycan synthesis</keyword>
<keyword evidence="10" id="KW-0511">Multifunctional enzyme</keyword>
<keyword evidence="6" id="KW-0808">Transferase</keyword>
<evidence type="ECO:0000256" key="6">
    <source>
        <dbReference type="ARBA" id="ARBA00022679"/>
    </source>
</evidence>
<dbReference type="GO" id="GO:0008955">
    <property type="term" value="F:peptidoglycan glycosyltransferase activity"/>
    <property type="evidence" value="ECO:0007669"/>
    <property type="project" value="UniProtKB-EC"/>
</dbReference>
<evidence type="ECO:0000256" key="13">
    <source>
        <dbReference type="ARBA" id="ARBA00049902"/>
    </source>
</evidence>
<evidence type="ECO:0000256" key="1">
    <source>
        <dbReference type="ARBA" id="ARBA00007090"/>
    </source>
</evidence>
<dbReference type="PANTHER" id="PTHR32282:SF33">
    <property type="entry name" value="PEPTIDOGLYCAN GLYCOSYLTRANSFERASE"/>
    <property type="match status" value="1"/>
</dbReference>
<keyword evidence="7" id="KW-0378">Hydrolase</keyword>
<dbReference type="Gene3D" id="1.10.3810.10">
    <property type="entry name" value="Biosynthetic peptidoglycan transglycosylase-like"/>
    <property type="match status" value="1"/>
</dbReference>
<dbReference type="eggNOG" id="COG0744">
    <property type="taxonomic scope" value="Bacteria"/>
</dbReference>
<dbReference type="SUPFAM" id="SSF53955">
    <property type="entry name" value="Lysozyme-like"/>
    <property type="match status" value="1"/>
</dbReference>
<dbReference type="GO" id="GO:0006508">
    <property type="term" value="P:proteolysis"/>
    <property type="evidence" value="ECO:0007669"/>
    <property type="project" value="UniProtKB-KW"/>
</dbReference>
<feature type="domain" description="Penicillin-binding protein transpeptidase" evidence="16">
    <location>
        <begin position="373"/>
        <end position="647"/>
    </location>
</feature>
<evidence type="ECO:0000256" key="9">
    <source>
        <dbReference type="ARBA" id="ARBA00022984"/>
    </source>
</evidence>
<comment type="similarity">
    <text evidence="1">In the C-terminal section; belongs to the transpeptidase family.</text>
</comment>
<dbReference type="GO" id="GO:0009252">
    <property type="term" value="P:peptidoglycan biosynthetic process"/>
    <property type="evidence" value="ECO:0007669"/>
    <property type="project" value="UniProtKB-KW"/>
</dbReference>
<evidence type="ECO:0000256" key="4">
    <source>
        <dbReference type="ARBA" id="ARBA00022670"/>
    </source>
</evidence>
<comment type="caution">
    <text evidence="18">The sequence shown here is derived from an EMBL/GenBank/DDBJ whole genome shotgun (WGS) entry which is preliminary data.</text>
</comment>
<dbReference type="Pfam" id="PF00912">
    <property type="entry name" value="Transgly"/>
    <property type="match status" value="1"/>
</dbReference>